<gene>
    <name evidence="5" type="primary">trmJ</name>
    <name evidence="7" type="ORF">NIES2135_10810</name>
</gene>
<evidence type="ECO:0000313" key="7">
    <source>
        <dbReference type="EMBL" id="BAY54265.1"/>
    </source>
</evidence>
<evidence type="ECO:0000256" key="4">
    <source>
        <dbReference type="ARBA" id="ARBA00022691"/>
    </source>
</evidence>
<comment type="catalytic activity">
    <reaction evidence="5">
        <text>cytidine(32) in tRNA + S-adenosyl-L-methionine = 2'-O-methylcytidine(32) in tRNA + S-adenosyl-L-homocysteine + H(+)</text>
        <dbReference type="Rhea" id="RHEA:42932"/>
        <dbReference type="Rhea" id="RHEA-COMP:10288"/>
        <dbReference type="Rhea" id="RHEA-COMP:10289"/>
        <dbReference type="ChEBI" id="CHEBI:15378"/>
        <dbReference type="ChEBI" id="CHEBI:57856"/>
        <dbReference type="ChEBI" id="CHEBI:59789"/>
        <dbReference type="ChEBI" id="CHEBI:74495"/>
        <dbReference type="ChEBI" id="CHEBI:82748"/>
        <dbReference type="EC" id="2.1.1.200"/>
    </reaction>
</comment>
<dbReference type="EMBL" id="AP018203">
    <property type="protein sequence ID" value="BAY54265.1"/>
    <property type="molecule type" value="Genomic_DNA"/>
</dbReference>
<accession>A0A1Z4JBU2</accession>
<dbReference type="Proteomes" id="UP000217895">
    <property type="component" value="Chromosome"/>
</dbReference>
<comment type="subunit">
    <text evidence="5">Homodimer.</text>
</comment>
<comment type="catalytic activity">
    <reaction evidence="5">
        <text>uridine(32) in tRNA + S-adenosyl-L-methionine = 2'-O-methyluridine(32) in tRNA + S-adenosyl-L-homocysteine + H(+)</text>
        <dbReference type="Rhea" id="RHEA:42936"/>
        <dbReference type="Rhea" id="RHEA-COMP:10107"/>
        <dbReference type="Rhea" id="RHEA-COMP:10290"/>
        <dbReference type="ChEBI" id="CHEBI:15378"/>
        <dbReference type="ChEBI" id="CHEBI:57856"/>
        <dbReference type="ChEBI" id="CHEBI:59789"/>
        <dbReference type="ChEBI" id="CHEBI:65315"/>
        <dbReference type="ChEBI" id="CHEBI:74478"/>
        <dbReference type="EC" id="2.1.1.200"/>
    </reaction>
</comment>
<proteinExistence type="inferred from homology"/>
<comment type="subcellular location">
    <subcellularLocation>
        <location evidence="5">Cytoplasm</location>
    </subcellularLocation>
</comment>
<dbReference type="PIRSF" id="PIRSF004808">
    <property type="entry name" value="LasT"/>
    <property type="match status" value="1"/>
</dbReference>
<dbReference type="InterPro" id="IPR004384">
    <property type="entry name" value="RNA_MeTrfase_TrmJ/LasT"/>
</dbReference>
<dbReference type="GO" id="GO:0160206">
    <property type="term" value="F:tRNA (cytidine(32)/uridine(32)-2'-O)-methyltransferase activity"/>
    <property type="evidence" value="ECO:0007669"/>
    <property type="project" value="UniProtKB-EC"/>
</dbReference>
<feature type="domain" description="tRNA/rRNA methyltransferase SpoU type" evidence="6">
    <location>
        <begin position="7"/>
        <end position="154"/>
    </location>
</feature>
<keyword evidence="8" id="KW-1185">Reference proteome</keyword>
<dbReference type="Gene3D" id="1.10.8.590">
    <property type="match status" value="1"/>
</dbReference>
<evidence type="ECO:0000256" key="5">
    <source>
        <dbReference type="RuleBase" id="RU362024"/>
    </source>
</evidence>
<dbReference type="Gene3D" id="3.40.1280.10">
    <property type="match status" value="1"/>
</dbReference>
<keyword evidence="3 7" id="KW-0808">Transferase</keyword>
<dbReference type="PANTHER" id="PTHR42786">
    <property type="entry name" value="TRNA/RRNA METHYLTRANSFERASE"/>
    <property type="match status" value="1"/>
</dbReference>
<evidence type="ECO:0000256" key="1">
    <source>
        <dbReference type="ARBA" id="ARBA00007228"/>
    </source>
</evidence>
<dbReference type="InterPro" id="IPR029028">
    <property type="entry name" value="Alpha/beta_knot_MTases"/>
</dbReference>
<dbReference type="EC" id="2.1.1.200" evidence="5"/>
<name>A0A1Z4JBU2_LEPBY</name>
<sequence>MPEVSQVRIVLVEPAGALNVGSIARVMKNMGLHQLVLVNPKCDLQSDDARKMAMRAIDVLEAAKIVESIPEALVGCHRAVATAVRSRLDTTLEHPRQALPWLLEPGLNTAILFGSEDRGLSNDELKYAQRFVYIPTSDQYQSLNLAQAVAICCYELFQMPVTSETFTDLCSLDALDRYYQHLESVLLKIGYLQPHTAASRMEKFRHLFNRAELSEAEVSLLRGILRQVEWAIQTKTSED</sequence>
<evidence type="ECO:0000259" key="6">
    <source>
        <dbReference type="Pfam" id="PF00588"/>
    </source>
</evidence>
<reference evidence="7 8" key="1">
    <citation type="submission" date="2017-06" db="EMBL/GenBank/DDBJ databases">
        <title>Genome sequencing of cyanobaciteial culture collection at National Institute for Environmental Studies (NIES).</title>
        <authorList>
            <person name="Hirose Y."/>
            <person name="Shimura Y."/>
            <person name="Fujisawa T."/>
            <person name="Nakamura Y."/>
            <person name="Kawachi M."/>
        </authorList>
    </citation>
    <scope>NUCLEOTIDE SEQUENCE [LARGE SCALE GENOMIC DNA]</scope>
    <source>
        <strain evidence="7 8">NIES-2135</strain>
    </source>
</reference>
<organism evidence="7 8">
    <name type="scientific">Leptolyngbya boryana NIES-2135</name>
    <dbReference type="NCBI Taxonomy" id="1973484"/>
    <lineage>
        <taxon>Bacteria</taxon>
        <taxon>Bacillati</taxon>
        <taxon>Cyanobacteriota</taxon>
        <taxon>Cyanophyceae</taxon>
        <taxon>Leptolyngbyales</taxon>
        <taxon>Leptolyngbyaceae</taxon>
        <taxon>Leptolyngbya group</taxon>
        <taxon>Leptolyngbya</taxon>
    </lineage>
</organism>
<evidence type="ECO:0000313" key="8">
    <source>
        <dbReference type="Proteomes" id="UP000217895"/>
    </source>
</evidence>
<protein>
    <recommendedName>
        <fullName evidence="5">tRNA (cytidine/uridine-2'-O-)-methyltransferase TrmJ</fullName>
        <ecNumber evidence="5">2.1.1.200</ecNumber>
    </recommendedName>
    <alternativeName>
        <fullName evidence="5">tRNA (cytidine(32)/uridine(32)-2'-O)-methyltransferase</fullName>
    </alternativeName>
    <alternativeName>
        <fullName evidence="5">tRNA Cm32/Um32 methyltransferase</fullName>
    </alternativeName>
</protein>
<dbReference type="GO" id="GO:0002128">
    <property type="term" value="P:tRNA nucleoside ribose methylation"/>
    <property type="evidence" value="ECO:0007669"/>
    <property type="project" value="TreeGrafter"/>
</dbReference>
<dbReference type="NCBIfam" id="TIGR00050">
    <property type="entry name" value="rRNA_methyl_1"/>
    <property type="match status" value="1"/>
</dbReference>
<keyword evidence="4 5" id="KW-0949">S-adenosyl-L-methionine</keyword>
<evidence type="ECO:0000256" key="2">
    <source>
        <dbReference type="ARBA" id="ARBA00022603"/>
    </source>
</evidence>
<dbReference type="GO" id="GO:0106339">
    <property type="term" value="F:tRNA (cytidine(32)-2'-O)-methyltransferase activity"/>
    <property type="evidence" value="ECO:0007669"/>
    <property type="project" value="RHEA"/>
</dbReference>
<keyword evidence="5" id="KW-0819">tRNA processing</keyword>
<comment type="function">
    <text evidence="5">Catalyzes the formation of 2'O-methylated cytidine (Cm32) or 2'O-methylated uridine (Um32) at position 32 in tRNA.</text>
</comment>
<dbReference type="AlphaFoldDB" id="A0A1Z4JBU2"/>
<dbReference type="Pfam" id="PF00588">
    <property type="entry name" value="SpoU_methylase"/>
    <property type="match status" value="1"/>
</dbReference>
<dbReference type="CDD" id="cd18093">
    <property type="entry name" value="SpoU-like_TrmJ"/>
    <property type="match status" value="1"/>
</dbReference>
<dbReference type="SUPFAM" id="SSF75217">
    <property type="entry name" value="alpha/beta knot"/>
    <property type="match status" value="1"/>
</dbReference>
<dbReference type="GO" id="GO:0005829">
    <property type="term" value="C:cytosol"/>
    <property type="evidence" value="ECO:0007669"/>
    <property type="project" value="TreeGrafter"/>
</dbReference>
<dbReference type="InterPro" id="IPR001537">
    <property type="entry name" value="SpoU_MeTrfase"/>
</dbReference>
<keyword evidence="5" id="KW-0963">Cytoplasm</keyword>
<keyword evidence="2 5" id="KW-0489">Methyltransferase</keyword>
<dbReference type="InterPro" id="IPR029026">
    <property type="entry name" value="tRNA_m1G_MTases_N"/>
</dbReference>
<dbReference type="PANTHER" id="PTHR42786:SF2">
    <property type="entry name" value="TRNA (CYTIDINE_URIDINE-2'-O-)-METHYLTRANSFERASE TRMJ"/>
    <property type="match status" value="1"/>
</dbReference>
<evidence type="ECO:0000256" key="3">
    <source>
        <dbReference type="ARBA" id="ARBA00022679"/>
    </source>
</evidence>
<dbReference type="GO" id="GO:0003723">
    <property type="term" value="F:RNA binding"/>
    <property type="evidence" value="ECO:0007669"/>
    <property type="project" value="InterPro"/>
</dbReference>
<comment type="similarity">
    <text evidence="1">Belongs to the class IV-like SAM-binding methyltransferase superfamily. RNA methyltransferase TrmH family.</text>
</comment>